<dbReference type="PANTHER" id="PTHR43394:SF4">
    <property type="entry name" value="TOXIN SECRETION ABC TRANSPORTER ATP-BINDING PROTEIN"/>
    <property type="match status" value="1"/>
</dbReference>
<evidence type="ECO:0000259" key="8">
    <source>
        <dbReference type="PROSITE" id="PS50893"/>
    </source>
</evidence>
<feature type="transmembrane region" description="Helical" evidence="7">
    <location>
        <begin position="63"/>
        <end position="88"/>
    </location>
</feature>
<feature type="transmembrane region" description="Helical" evidence="7">
    <location>
        <begin position="136"/>
        <end position="157"/>
    </location>
</feature>
<gene>
    <name evidence="10" type="ORF">DWQ56_16630</name>
</gene>
<name>A0A3E0M808_MICAE</name>
<keyword evidence="5 7" id="KW-1133">Transmembrane helix</keyword>
<dbReference type="EMBL" id="QQWE01000005">
    <property type="protein sequence ID" value="REJ55865.1"/>
    <property type="molecule type" value="Genomic_DNA"/>
</dbReference>
<dbReference type="InterPro" id="IPR003439">
    <property type="entry name" value="ABC_transporter-like_ATP-bd"/>
</dbReference>
<keyword evidence="6 7" id="KW-0472">Membrane</keyword>
<dbReference type="InterPro" id="IPR039421">
    <property type="entry name" value="Type_1_exporter"/>
</dbReference>
<evidence type="ECO:0000256" key="4">
    <source>
        <dbReference type="ARBA" id="ARBA00022840"/>
    </source>
</evidence>
<dbReference type="PROSITE" id="PS50929">
    <property type="entry name" value="ABC_TM1F"/>
    <property type="match status" value="1"/>
</dbReference>
<evidence type="ECO:0000313" key="10">
    <source>
        <dbReference type="EMBL" id="REJ55865.1"/>
    </source>
</evidence>
<protein>
    <submittedName>
        <fullName evidence="10">ATP-binding cassette domain-containing protein</fullName>
    </submittedName>
</protein>
<dbReference type="GO" id="GO:0005886">
    <property type="term" value="C:plasma membrane"/>
    <property type="evidence" value="ECO:0007669"/>
    <property type="project" value="UniProtKB-SubCell"/>
</dbReference>
<evidence type="ECO:0000256" key="6">
    <source>
        <dbReference type="ARBA" id="ARBA00023136"/>
    </source>
</evidence>
<dbReference type="InterPro" id="IPR011527">
    <property type="entry name" value="ABC1_TM_dom"/>
</dbReference>
<dbReference type="InterPro" id="IPR027417">
    <property type="entry name" value="P-loop_NTPase"/>
</dbReference>
<dbReference type="SUPFAM" id="SSF52540">
    <property type="entry name" value="P-loop containing nucleoside triphosphate hydrolases"/>
    <property type="match status" value="1"/>
</dbReference>
<dbReference type="GO" id="GO:0016887">
    <property type="term" value="F:ATP hydrolysis activity"/>
    <property type="evidence" value="ECO:0007669"/>
    <property type="project" value="InterPro"/>
</dbReference>
<evidence type="ECO:0000256" key="7">
    <source>
        <dbReference type="SAM" id="Phobius"/>
    </source>
</evidence>
<dbReference type="Gene3D" id="1.20.1560.10">
    <property type="entry name" value="ABC transporter type 1, transmembrane domain"/>
    <property type="match status" value="1"/>
</dbReference>
<evidence type="ECO:0000256" key="5">
    <source>
        <dbReference type="ARBA" id="ARBA00022989"/>
    </source>
</evidence>
<accession>A0A3E0M808</accession>
<reference evidence="10 11" key="1">
    <citation type="submission" date="2017-08" db="EMBL/GenBank/DDBJ databases">
        <title>Functional genomic and metabolic studies of the symbiotic interactions of six Microcystis-dominated communities.</title>
        <authorList>
            <person name="Li Q."/>
            <person name="Lin F."/>
        </authorList>
    </citation>
    <scope>NUCLEOTIDE SEQUENCE [LARGE SCALE GENOMIC DNA]</scope>
    <source>
        <strain evidence="10">DA14</strain>
    </source>
</reference>
<dbReference type="Proteomes" id="UP000256301">
    <property type="component" value="Unassembled WGS sequence"/>
</dbReference>
<dbReference type="GO" id="GO:0005524">
    <property type="term" value="F:ATP binding"/>
    <property type="evidence" value="ECO:0007669"/>
    <property type="project" value="UniProtKB-KW"/>
</dbReference>
<dbReference type="InterPro" id="IPR036640">
    <property type="entry name" value="ABC1_TM_sf"/>
</dbReference>
<comment type="subcellular location">
    <subcellularLocation>
        <location evidence="1">Cell membrane</location>
        <topology evidence="1">Multi-pass membrane protein</topology>
    </subcellularLocation>
</comment>
<dbReference type="AlphaFoldDB" id="A0A3E0M808"/>
<feature type="domain" description="ABC transmembrane type-1" evidence="9">
    <location>
        <begin position="32"/>
        <end position="308"/>
    </location>
</feature>
<feature type="transmembrane region" description="Helical" evidence="7">
    <location>
        <begin position="163"/>
        <end position="183"/>
    </location>
</feature>
<evidence type="ECO:0000256" key="2">
    <source>
        <dbReference type="ARBA" id="ARBA00022692"/>
    </source>
</evidence>
<proteinExistence type="predicted"/>
<dbReference type="PANTHER" id="PTHR43394">
    <property type="entry name" value="ATP-DEPENDENT PERMEASE MDL1, MITOCHONDRIAL"/>
    <property type="match status" value="1"/>
</dbReference>
<feature type="transmembrane region" description="Helical" evidence="7">
    <location>
        <begin position="250"/>
        <end position="273"/>
    </location>
</feature>
<keyword evidence="4 10" id="KW-0067">ATP-binding</keyword>
<dbReference type="InterPro" id="IPR003593">
    <property type="entry name" value="AAA+_ATPase"/>
</dbReference>
<evidence type="ECO:0000256" key="1">
    <source>
        <dbReference type="ARBA" id="ARBA00004651"/>
    </source>
</evidence>
<organism evidence="10 11">
    <name type="scientific">Microcystis aeruginosa DA14</name>
    <dbReference type="NCBI Taxonomy" id="1987506"/>
    <lineage>
        <taxon>Bacteria</taxon>
        <taxon>Bacillati</taxon>
        <taxon>Cyanobacteriota</taxon>
        <taxon>Cyanophyceae</taxon>
        <taxon>Oscillatoriophycideae</taxon>
        <taxon>Chroococcales</taxon>
        <taxon>Microcystaceae</taxon>
        <taxon>Microcystis</taxon>
    </lineage>
</organism>
<dbReference type="SUPFAM" id="SSF90123">
    <property type="entry name" value="ABC transporter transmembrane region"/>
    <property type="match status" value="1"/>
</dbReference>
<dbReference type="Gene3D" id="3.40.50.300">
    <property type="entry name" value="P-loop containing nucleotide triphosphate hydrolases"/>
    <property type="match status" value="1"/>
</dbReference>
<comment type="caution">
    <text evidence="10">The sequence shown here is derived from an EMBL/GenBank/DDBJ whole genome shotgun (WGS) entry which is preliminary data.</text>
</comment>
<evidence type="ECO:0000259" key="9">
    <source>
        <dbReference type="PROSITE" id="PS50929"/>
    </source>
</evidence>
<evidence type="ECO:0000313" key="11">
    <source>
        <dbReference type="Proteomes" id="UP000256301"/>
    </source>
</evidence>
<feature type="domain" description="ABC transporter" evidence="8">
    <location>
        <begin position="340"/>
        <end position="560"/>
    </location>
</feature>
<keyword evidence="3" id="KW-0547">Nucleotide-binding</keyword>
<keyword evidence="2 7" id="KW-0812">Transmembrane</keyword>
<dbReference type="GO" id="GO:0015421">
    <property type="term" value="F:ABC-type oligopeptide transporter activity"/>
    <property type="evidence" value="ECO:0007669"/>
    <property type="project" value="TreeGrafter"/>
</dbReference>
<dbReference type="Pfam" id="PF00005">
    <property type="entry name" value="ABC_tran"/>
    <property type="match status" value="1"/>
</dbReference>
<feature type="transmembrane region" description="Helical" evidence="7">
    <location>
        <begin position="279"/>
        <end position="300"/>
    </location>
</feature>
<evidence type="ECO:0000256" key="3">
    <source>
        <dbReference type="ARBA" id="ARBA00022741"/>
    </source>
</evidence>
<dbReference type="SMART" id="SM00382">
    <property type="entry name" value="AAA"/>
    <property type="match status" value="1"/>
</dbReference>
<dbReference type="PROSITE" id="PS50893">
    <property type="entry name" value="ABC_TRANSPORTER_2"/>
    <property type="match status" value="1"/>
</dbReference>
<dbReference type="Pfam" id="PF00664">
    <property type="entry name" value="ABC_membrane"/>
    <property type="match status" value="1"/>
</dbReference>
<feature type="transmembrane region" description="Helical" evidence="7">
    <location>
        <begin position="26"/>
        <end position="51"/>
    </location>
</feature>
<sequence length="560" mass="62472">MANIQPASLTPFQRVVKLLSFEKQDIFLLFYLTAAYGVLGIATPVAVQTMVNIVTMGGVLQPLYVVGVILFCLLALSGAIYVIESFLVEMIQRRIFVRHSLQIAKNTEQIHISVYDQFNPVELVNRYFDIQTVQKSVATLLTVGLTALLQGLIGSIVLLFYSLYFGILVILMMIVLWGIVFGLGKPAEETAIKESKAKYEMAAWLETIARNKWLSKFYGARQRNSANTAQLAEGYLVVRNKHFKVLMMQLIGAVSLYALIGTGMLILGGTLVIKGQINLGQFVAAELIIFGVLSAFVRFVTKLEYFYDLLAAVDKVGVLETLPVERSGDHQAGEEGYKTLKVNQLTFRHADQPALVSNMSFTLHRGQSLAVIGALGSGKTTLLELITGMRQPVQGHVSYNDIDVRQLDLSHLRDRIGVANKVEWQHGSILDNLKLQRPDIALDDVIEVLQVLGLWEEISRLANGIETVLTDFGAPMTHTQLQRLMLARAMLGKPDVLIIDSLLDQLSQHELDQVLKLLKRQQQDWILLITTRYQHIAQHCQQVVNLQSKTLTDHTGGQHE</sequence>